<gene>
    <name evidence="3" type="ORF">GUJ93_ZPchr0011g28355</name>
</gene>
<keyword evidence="1" id="KW-0472">Membrane</keyword>
<protein>
    <recommendedName>
        <fullName evidence="5">Secreted protein</fullName>
    </recommendedName>
</protein>
<sequence>MFSYRFSRISCSHLLLLLFYGRSDNILSSISFVFHGTGHFYLRAFTSDSLIRQSGFLLDTIQSMNAPISLFCPMCPATHNPFISFQWPPFPIFFPMTLSMSILGSAPMSFIIHLSI</sequence>
<reference evidence="3" key="2">
    <citation type="submission" date="2021-02" db="EMBL/GenBank/DDBJ databases">
        <authorList>
            <person name="Kimball J.A."/>
            <person name="Haas M.W."/>
            <person name="Macchietto M."/>
            <person name="Kono T."/>
            <person name="Duquette J."/>
            <person name="Shao M."/>
        </authorList>
    </citation>
    <scope>NUCLEOTIDE SEQUENCE</scope>
    <source>
        <tissue evidence="3">Fresh leaf tissue</tissue>
    </source>
</reference>
<evidence type="ECO:0000313" key="4">
    <source>
        <dbReference type="Proteomes" id="UP000729402"/>
    </source>
</evidence>
<evidence type="ECO:0008006" key="5">
    <source>
        <dbReference type="Google" id="ProtNLM"/>
    </source>
</evidence>
<feature type="transmembrane region" description="Helical" evidence="1">
    <location>
        <begin position="92"/>
        <end position="114"/>
    </location>
</feature>
<dbReference type="EMBL" id="JAAALK010000081">
    <property type="protein sequence ID" value="KAG8091278.1"/>
    <property type="molecule type" value="Genomic_DNA"/>
</dbReference>
<keyword evidence="2" id="KW-0732">Signal</keyword>
<organism evidence="3 4">
    <name type="scientific">Zizania palustris</name>
    <name type="common">Northern wild rice</name>
    <dbReference type="NCBI Taxonomy" id="103762"/>
    <lineage>
        <taxon>Eukaryota</taxon>
        <taxon>Viridiplantae</taxon>
        <taxon>Streptophyta</taxon>
        <taxon>Embryophyta</taxon>
        <taxon>Tracheophyta</taxon>
        <taxon>Spermatophyta</taxon>
        <taxon>Magnoliopsida</taxon>
        <taxon>Liliopsida</taxon>
        <taxon>Poales</taxon>
        <taxon>Poaceae</taxon>
        <taxon>BOP clade</taxon>
        <taxon>Oryzoideae</taxon>
        <taxon>Oryzeae</taxon>
        <taxon>Zizaniinae</taxon>
        <taxon>Zizania</taxon>
    </lineage>
</organism>
<keyword evidence="4" id="KW-1185">Reference proteome</keyword>
<dbReference type="AlphaFoldDB" id="A0A8J5WLL2"/>
<feature type="chain" id="PRO_5035299249" description="Secreted protein" evidence="2">
    <location>
        <begin position="24"/>
        <end position="116"/>
    </location>
</feature>
<reference evidence="3" key="1">
    <citation type="journal article" date="2021" name="bioRxiv">
        <title>Whole Genome Assembly and Annotation of Northern Wild Rice, Zizania palustris L., Supports a Whole Genome Duplication in the Zizania Genus.</title>
        <authorList>
            <person name="Haas M."/>
            <person name="Kono T."/>
            <person name="Macchietto M."/>
            <person name="Millas R."/>
            <person name="McGilp L."/>
            <person name="Shao M."/>
            <person name="Duquette J."/>
            <person name="Hirsch C.N."/>
            <person name="Kimball J."/>
        </authorList>
    </citation>
    <scope>NUCLEOTIDE SEQUENCE</scope>
    <source>
        <tissue evidence="3">Fresh leaf tissue</tissue>
    </source>
</reference>
<name>A0A8J5WLL2_ZIZPA</name>
<evidence type="ECO:0000256" key="1">
    <source>
        <dbReference type="SAM" id="Phobius"/>
    </source>
</evidence>
<keyword evidence="1" id="KW-1133">Transmembrane helix</keyword>
<dbReference type="Proteomes" id="UP000729402">
    <property type="component" value="Unassembled WGS sequence"/>
</dbReference>
<feature type="signal peptide" evidence="2">
    <location>
        <begin position="1"/>
        <end position="23"/>
    </location>
</feature>
<evidence type="ECO:0000313" key="3">
    <source>
        <dbReference type="EMBL" id="KAG8091278.1"/>
    </source>
</evidence>
<accession>A0A8J5WLL2</accession>
<evidence type="ECO:0000256" key="2">
    <source>
        <dbReference type="SAM" id="SignalP"/>
    </source>
</evidence>
<comment type="caution">
    <text evidence="3">The sequence shown here is derived from an EMBL/GenBank/DDBJ whole genome shotgun (WGS) entry which is preliminary data.</text>
</comment>
<keyword evidence="1" id="KW-0812">Transmembrane</keyword>
<proteinExistence type="predicted"/>